<protein>
    <submittedName>
        <fullName evidence="2">Uncharacterized protein</fullName>
    </submittedName>
</protein>
<feature type="compositionally biased region" description="Polar residues" evidence="1">
    <location>
        <begin position="157"/>
        <end position="174"/>
    </location>
</feature>
<proteinExistence type="predicted"/>
<reference evidence="2 3" key="1">
    <citation type="submission" date="2018-06" db="EMBL/GenBank/DDBJ databases">
        <title>Comparative genomics reveals the genomic features of Rhizophagus irregularis, R. cerebriforme, R. diaphanum and Gigaspora rosea, and their symbiotic lifestyle signature.</title>
        <authorList>
            <person name="Morin E."/>
            <person name="San Clemente H."/>
            <person name="Chen E.C.H."/>
            <person name="De La Providencia I."/>
            <person name="Hainaut M."/>
            <person name="Kuo A."/>
            <person name="Kohler A."/>
            <person name="Murat C."/>
            <person name="Tang N."/>
            <person name="Roy S."/>
            <person name="Loubradou J."/>
            <person name="Henrissat B."/>
            <person name="Grigoriev I.V."/>
            <person name="Corradi N."/>
            <person name="Roux C."/>
            <person name="Martin F.M."/>
        </authorList>
    </citation>
    <scope>NUCLEOTIDE SEQUENCE [LARGE SCALE GENOMIC DNA]</scope>
    <source>
        <strain evidence="2 3">DAOM 194757</strain>
    </source>
</reference>
<keyword evidence="3" id="KW-1185">Reference proteome</keyword>
<evidence type="ECO:0000313" key="2">
    <source>
        <dbReference type="EMBL" id="RIB11781.1"/>
    </source>
</evidence>
<evidence type="ECO:0000256" key="1">
    <source>
        <dbReference type="SAM" id="MobiDB-lite"/>
    </source>
</evidence>
<gene>
    <name evidence="2" type="ORF">C2G38_2249936</name>
</gene>
<feature type="region of interest" description="Disordered" evidence="1">
    <location>
        <begin position="139"/>
        <end position="175"/>
    </location>
</feature>
<evidence type="ECO:0000313" key="3">
    <source>
        <dbReference type="Proteomes" id="UP000266673"/>
    </source>
</evidence>
<dbReference type="Proteomes" id="UP000266673">
    <property type="component" value="Unassembled WGS sequence"/>
</dbReference>
<accession>A0A397UQC2</accession>
<dbReference type="EMBL" id="QKWP01001097">
    <property type="protein sequence ID" value="RIB11781.1"/>
    <property type="molecule type" value="Genomic_DNA"/>
</dbReference>
<dbReference type="AlphaFoldDB" id="A0A397UQC2"/>
<organism evidence="2 3">
    <name type="scientific">Gigaspora rosea</name>
    <dbReference type="NCBI Taxonomy" id="44941"/>
    <lineage>
        <taxon>Eukaryota</taxon>
        <taxon>Fungi</taxon>
        <taxon>Fungi incertae sedis</taxon>
        <taxon>Mucoromycota</taxon>
        <taxon>Glomeromycotina</taxon>
        <taxon>Glomeromycetes</taxon>
        <taxon>Diversisporales</taxon>
        <taxon>Gigasporaceae</taxon>
        <taxon>Gigaspora</taxon>
    </lineage>
</organism>
<comment type="caution">
    <text evidence="2">The sequence shown here is derived from an EMBL/GenBank/DDBJ whole genome shotgun (WGS) entry which is preliminary data.</text>
</comment>
<sequence length="188" mass="21373">MTVSCGWSLSWANNPEVKACYKFLNPLLVLPDRRTLGNQVLTEIVNDTNKNMEIALRKDQIGPYIWKAIDISSEREKFQDVIDKTESMLKFEKKFGRFSSGRWATYKKAYMETPQLTDNLAGPTLLENFGLDNEDYNELFDENGANNTENSVDDTENGANDTENGADNTENGIESTKRNINGIDYCFK</sequence>
<name>A0A397UQC2_9GLOM</name>
<dbReference type="OrthoDB" id="2411751at2759"/>
<dbReference type="STRING" id="44941.A0A397UQC2"/>